<gene>
    <name evidence="3" type="ORF">H5P30_15040</name>
</gene>
<dbReference type="Pfam" id="PF13247">
    <property type="entry name" value="Fer4_11"/>
    <property type="match status" value="1"/>
</dbReference>
<dbReference type="PANTHER" id="PTHR42783">
    <property type="entry name" value="GLUTAMATE SYNTHASE [NADPH] SMALL CHAIN"/>
    <property type="match status" value="1"/>
</dbReference>
<dbReference type="NCBIfam" id="TIGR04519">
    <property type="entry name" value="MoCo_extend_TAT"/>
    <property type="match status" value="1"/>
</dbReference>
<dbReference type="InterPro" id="IPR017896">
    <property type="entry name" value="4Fe4S_Fe-S-bd"/>
</dbReference>
<name>A0A7X1E6X5_9BACT</name>
<feature type="region of interest" description="Disordered" evidence="1">
    <location>
        <begin position="1087"/>
        <end position="1139"/>
    </location>
</feature>
<sequence length="1139" mass="124712">MDNEFNALEGKTGSRYWKSLDDLADTPAFQEWAEREFPQGASELQGFNRRHFMKIMAASFGLAGVGLTGCRRPKHEILPYVQQPENIIPGVPQFYSSSHPTPWENVPVVVETHQARPTKIEGNPSYLAGGGATDSFTQASVLDLYDPSRAKRNVRGPKSLDRAAVKDLLANWSGQMASTQGAGFAFLAEHSTSPSRRALVADLKKKFPKAIWSEYEPLDYSAADRASETYWGEPVRVINDYSKASRVLSVGSDFMGTDPGSTEATRSFSRARKVDDPKKADQMNRLYVVEGDFSLSGAAADHRLRLSASQHEAFLIALAQELLSLGAEGNGDIAGLVRGMPVDDSVPLDWVNACAKDLYDHQGESVLVVSPGAEERVQWIAFFINELLGAPGNTQRLLKLPASQAVSIQDLAKELKAGKVDTLFILGGNPVYNAPADLNWPLVQQQAGEVVRFGYWNDETSASTGTHLLVPHYLETWSDGETRDGTLVPVQPMIEPLMDSFSEIEILASLCGKTETDPYAIVQATYAKRSGNGGAGFATFLAVGVLPESGYDEIKPSVAGGGVIAALNANPAPAPGVVSAKNLEVLFTPSSHTLDGRYANNGWMMECPDSMTKLTWDNAILISPRLAKELQEESGLEIFQDPNVMTETGQLQRNTAQFKRGKEQALVGVLSVNGTELRGPIHVLPGLANYTVVVPVGFGRDISGPVGQGVGFNAYPAMPSTNRWSTTGASLQVTDEVYPLANTQEHWSMEGRALMREGTVEEFAESPDFVSKMGMESHSPPIYGNAKDMPLQQKVTEIPKGGSLYKTPEFTAPQQWGMAIDLNLCTGCNSCVVACQSENNIPIVGKDQVLRGREMHWIRLDRYFASQEKDESGIPEEVQVAFQGMACNHCELAPCETVCPVNATVHDEQGLNVMAYNRCVGTRYCANNCPYKVRRFNFFDWNKRSDGHFYEGPLGPSGPAKPIKMQKNPDVTVRMRGVMEKCTYCVQRIESAKINQKVKAKDSADIKVPDGTIKVACQQVCAADAISFGDITDTESEVYKWKQSPRDYSVLGYLNTRPRTTYLAKLRNPNPSMPKKYRYDQPFGRQNYEERFGHGSGHGEHGEGHGHDSHVDEHGHGAEHAEPTSGKSEHSNHGESSAH</sequence>
<keyword evidence="4" id="KW-1185">Reference proteome</keyword>
<proteinExistence type="predicted"/>
<organism evidence="3 4">
    <name type="scientific">Puniceicoccus vermicola</name>
    <dbReference type="NCBI Taxonomy" id="388746"/>
    <lineage>
        <taxon>Bacteria</taxon>
        <taxon>Pseudomonadati</taxon>
        <taxon>Verrucomicrobiota</taxon>
        <taxon>Opitutia</taxon>
        <taxon>Puniceicoccales</taxon>
        <taxon>Puniceicoccaceae</taxon>
        <taxon>Puniceicoccus</taxon>
    </lineage>
</organism>
<dbReference type="EMBL" id="JACHVA010000118">
    <property type="protein sequence ID" value="MBC2603097.1"/>
    <property type="molecule type" value="Genomic_DNA"/>
</dbReference>
<dbReference type="CDD" id="cd02784">
    <property type="entry name" value="MopB_CT_PHLH"/>
    <property type="match status" value="1"/>
</dbReference>
<dbReference type="Gene3D" id="3.30.70.20">
    <property type="match status" value="2"/>
</dbReference>
<dbReference type="PANTHER" id="PTHR42783:SF3">
    <property type="entry name" value="GLUTAMATE SYNTHASE [NADPH] SMALL CHAIN-RELATED"/>
    <property type="match status" value="1"/>
</dbReference>
<evidence type="ECO:0000256" key="1">
    <source>
        <dbReference type="SAM" id="MobiDB-lite"/>
    </source>
</evidence>
<dbReference type="RefSeq" id="WP_185693739.1">
    <property type="nucleotide sequence ID" value="NZ_JACHVA010000118.1"/>
</dbReference>
<dbReference type="Proteomes" id="UP000525652">
    <property type="component" value="Unassembled WGS sequence"/>
</dbReference>
<dbReference type="PROSITE" id="PS51379">
    <property type="entry name" value="4FE4S_FER_2"/>
    <property type="match status" value="1"/>
</dbReference>
<dbReference type="SUPFAM" id="SSF53706">
    <property type="entry name" value="Formate dehydrogenase/DMSO reductase, domains 1-3"/>
    <property type="match status" value="1"/>
</dbReference>
<feature type="domain" description="4Fe-4S ferredoxin-type" evidence="2">
    <location>
        <begin position="816"/>
        <end position="846"/>
    </location>
</feature>
<accession>A0A7X1E6X5</accession>
<dbReference type="InterPro" id="IPR030948">
    <property type="entry name" value="TAT_var_transloc_signal_dom"/>
</dbReference>
<evidence type="ECO:0000313" key="4">
    <source>
        <dbReference type="Proteomes" id="UP000525652"/>
    </source>
</evidence>
<comment type="caution">
    <text evidence="3">The sequence shown here is derived from an EMBL/GenBank/DDBJ whole genome shotgun (WGS) entry which is preliminary data.</text>
</comment>
<dbReference type="AlphaFoldDB" id="A0A7X1E6X5"/>
<reference evidence="3 4" key="1">
    <citation type="submission" date="2020-07" db="EMBL/GenBank/DDBJ databases">
        <authorList>
            <person name="Feng X."/>
        </authorList>
    </citation>
    <scope>NUCLEOTIDE SEQUENCE [LARGE SCALE GENOMIC DNA]</scope>
    <source>
        <strain evidence="3 4">JCM14086</strain>
    </source>
</reference>
<evidence type="ECO:0000313" key="3">
    <source>
        <dbReference type="EMBL" id="MBC2603097.1"/>
    </source>
</evidence>
<evidence type="ECO:0000259" key="2">
    <source>
        <dbReference type="PROSITE" id="PS51379"/>
    </source>
</evidence>
<dbReference type="CDD" id="cd10551">
    <property type="entry name" value="PsrB"/>
    <property type="match status" value="1"/>
</dbReference>
<dbReference type="SUPFAM" id="SSF54862">
    <property type="entry name" value="4Fe-4S ferredoxins"/>
    <property type="match status" value="1"/>
</dbReference>
<protein>
    <submittedName>
        <fullName evidence="3">TAT-variant-translocated molybdopterin oxidoreductase</fullName>
    </submittedName>
</protein>